<dbReference type="AlphaFoldDB" id="A0A9D2LWM4"/>
<dbReference type="EMBL" id="DWXZ01000060">
    <property type="protein sequence ID" value="HJB37095.1"/>
    <property type="molecule type" value="Genomic_DNA"/>
</dbReference>
<keyword evidence="1" id="KW-0472">Membrane</keyword>
<feature type="transmembrane region" description="Helical" evidence="1">
    <location>
        <begin position="6"/>
        <end position="26"/>
    </location>
</feature>
<keyword evidence="1" id="KW-0812">Transmembrane</keyword>
<keyword evidence="1" id="KW-1133">Transmembrane helix</keyword>
<reference evidence="2" key="2">
    <citation type="submission" date="2021-04" db="EMBL/GenBank/DDBJ databases">
        <authorList>
            <person name="Gilroy R."/>
        </authorList>
    </citation>
    <scope>NUCLEOTIDE SEQUENCE</scope>
    <source>
        <strain evidence="2">ChiBcolR8-3208</strain>
    </source>
</reference>
<evidence type="ECO:0000313" key="3">
    <source>
        <dbReference type="Proteomes" id="UP000824214"/>
    </source>
</evidence>
<accession>A0A9D2LWM4</accession>
<evidence type="ECO:0000256" key="1">
    <source>
        <dbReference type="SAM" id="Phobius"/>
    </source>
</evidence>
<gene>
    <name evidence="2" type="ORF">H9942_03375</name>
</gene>
<comment type="caution">
    <text evidence="2">The sequence shown here is derived from an EMBL/GenBank/DDBJ whole genome shotgun (WGS) entry which is preliminary data.</text>
</comment>
<name>A0A9D2LWM4_9FIRM</name>
<proteinExistence type="predicted"/>
<sequence>MEPLVVWLLIFVVFFCVLYFTVKAAVRDGILAARQAQREEPPQQDAPNEKKDG</sequence>
<reference evidence="2" key="1">
    <citation type="journal article" date="2021" name="PeerJ">
        <title>Extensive microbial diversity within the chicken gut microbiome revealed by metagenomics and culture.</title>
        <authorList>
            <person name="Gilroy R."/>
            <person name="Ravi A."/>
            <person name="Getino M."/>
            <person name="Pursley I."/>
            <person name="Horton D.L."/>
            <person name="Alikhan N.F."/>
            <person name="Baker D."/>
            <person name="Gharbi K."/>
            <person name="Hall N."/>
            <person name="Watson M."/>
            <person name="Adriaenssens E.M."/>
            <person name="Foster-Nyarko E."/>
            <person name="Jarju S."/>
            <person name="Secka A."/>
            <person name="Antonio M."/>
            <person name="Oren A."/>
            <person name="Chaudhuri R.R."/>
            <person name="La Ragione R."/>
            <person name="Hildebrand F."/>
            <person name="Pallen M.J."/>
        </authorList>
    </citation>
    <scope>NUCLEOTIDE SEQUENCE</scope>
    <source>
        <strain evidence="2">ChiBcolR8-3208</strain>
    </source>
</reference>
<protein>
    <submittedName>
        <fullName evidence="2">Uncharacterized protein</fullName>
    </submittedName>
</protein>
<dbReference type="Proteomes" id="UP000824214">
    <property type="component" value="Unassembled WGS sequence"/>
</dbReference>
<organism evidence="2 3">
    <name type="scientific">Candidatus Acutalibacter ornithocaccae</name>
    <dbReference type="NCBI Taxonomy" id="2838416"/>
    <lineage>
        <taxon>Bacteria</taxon>
        <taxon>Bacillati</taxon>
        <taxon>Bacillota</taxon>
        <taxon>Clostridia</taxon>
        <taxon>Eubacteriales</taxon>
        <taxon>Acutalibacteraceae</taxon>
        <taxon>Acutalibacter</taxon>
    </lineage>
</organism>
<evidence type="ECO:0000313" key="2">
    <source>
        <dbReference type="EMBL" id="HJB37095.1"/>
    </source>
</evidence>